<keyword evidence="1" id="KW-0812">Transmembrane</keyword>
<sequence>MVRLKRSSLGPALAVLVALLLITAVGWFAWQQHQLAEDEATLRQAIAEQSRQLAQLAALLQGRRPAAAAPTNGVATGTAPAPQPAATATALPQDGKVFELGVLQLALDAVARRDAAKQRALVGYLEAQPDLPFRRQMLTLLRDRSDDPVAAKQAGAALAGPMASRAAGDRPISSEAAKLPFGQVAAGRQDGWDYDLLICRVALERHDPYLRSEIARLLASLKQADPRHGRIELKALGENLRQDDPDLADPGLYVLADTRRSEEVEQAARVAKRLAFDGFDFHTRASTGDPTPWHLSLVYCPE</sequence>
<proteinExistence type="predicted"/>
<gene>
    <name evidence="2" type="ORF">SAMN05428998_10637</name>
</gene>
<accession>A0A1Y6BQW3</accession>
<dbReference type="Proteomes" id="UP000192917">
    <property type="component" value="Unassembled WGS sequence"/>
</dbReference>
<evidence type="ECO:0000313" key="2">
    <source>
        <dbReference type="EMBL" id="SMF16274.1"/>
    </source>
</evidence>
<protein>
    <submittedName>
        <fullName evidence="2">Uncharacterized protein</fullName>
    </submittedName>
</protein>
<keyword evidence="3" id="KW-1185">Reference proteome</keyword>
<dbReference type="AlphaFoldDB" id="A0A1Y6BQW3"/>
<feature type="transmembrane region" description="Helical" evidence="1">
    <location>
        <begin position="12"/>
        <end position="30"/>
    </location>
</feature>
<reference evidence="2 3" key="1">
    <citation type="submission" date="2017-04" db="EMBL/GenBank/DDBJ databases">
        <authorList>
            <person name="Afonso C.L."/>
            <person name="Miller P.J."/>
            <person name="Scott M.A."/>
            <person name="Spackman E."/>
            <person name="Goraichik I."/>
            <person name="Dimitrov K.M."/>
            <person name="Suarez D.L."/>
            <person name="Swayne D.E."/>
        </authorList>
    </citation>
    <scope>NUCLEOTIDE SEQUENCE [LARGE SCALE GENOMIC DNA]</scope>
    <source>
        <strain evidence="2 3">USBA 355</strain>
    </source>
</reference>
<keyword evidence="1" id="KW-1133">Transmembrane helix</keyword>
<evidence type="ECO:0000256" key="1">
    <source>
        <dbReference type="SAM" id="Phobius"/>
    </source>
</evidence>
<name>A0A1Y6BQW3_9PROT</name>
<organism evidence="2 3">
    <name type="scientific">Tistlia consotensis USBA 355</name>
    <dbReference type="NCBI Taxonomy" id="560819"/>
    <lineage>
        <taxon>Bacteria</taxon>
        <taxon>Pseudomonadati</taxon>
        <taxon>Pseudomonadota</taxon>
        <taxon>Alphaproteobacteria</taxon>
        <taxon>Rhodospirillales</taxon>
        <taxon>Rhodovibrionaceae</taxon>
        <taxon>Tistlia</taxon>
    </lineage>
</organism>
<dbReference type="RefSeq" id="WP_085122475.1">
    <property type="nucleotide sequence ID" value="NZ_FWZX01000006.1"/>
</dbReference>
<keyword evidence="1" id="KW-0472">Membrane</keyword>
<dbReference type="EMBL" id="FWZX01000006">
    <property type="protein sequence ID" value="SMF16274.1"/>
    <property type="molecule type" value="Genomic_DNA"/>
</dbReference>
<evidence type="ECO:0000313" key="3">
    <source>
        <dbReference type="Proteomes" id="UP000192917"/>
    </source>
</evidence>